<evidence type="ECO:0008006" key="7">
    <source>
        <dbReference type="Google" id="ProtNLM"/>
    </source>
</evidence>
<dbReference type="InterPro" id="IPR008605">
    <property type="entry name" value="ECM1"/>
</dbReference>
<dbReference type="EMBL" id="DYDO01000013">
    <property type="protein sequence ID" value="DBA14069.1"/>
    <property type="molecule type" value="Genomic_DNA"/>
</dbReference>
<accession>A0AAV2ZE33</accession>
<keyword evidence="2" id="KW-0964">Secreted</keyword>
<keyword evidence="3" id="KW-0677">Repeat</keyword>
<dbReference type="InterPro" id="IPR020858">
    <property type="entry name" value="Serum_albumin-like"/>
</dbReference>
<protein>
    <recommendedName>
        <fullName evidence="7">Extracellular matrix protein 1</fullName>
    </recommendedName>
</protein>
<dbReference type="Proteomes" id="UP001181693">
    <property type="component" value="Unassembled WGS sequence"/>
</dbReference>
<dbReference type="GO" id="GO:0005615">
    <property type="term" value="C:extracellular space"/>
    <property type="evidence" value="ECO:0007669"/>
    <property type="project" value="InterPro"/>
</dbReference>
<evidence type="ECO:0000256" key="2">
    <source>
        <dbReference type="ARBA" id="ARBA00022525"/>
    </source>
</evidence>
<feature type="chain" id="PRO_5043495058" description="Extracellular matrix protein 1" evidence="4">
    <location>
        <begin position="19"/>
        <end position="452"/>
    </location>
</feature>
<proteinExistence type="predicted"/>
<dbReference type="Pfam" id="PF05782">
    <property type="entry name" value="ECM1"/>
    <property type="match status" value="1"/>
</dbReference>
<evidence type="ECO:0000256" key="1">
    <source>
        <dbReference type="ARBA" id="ARBA00004613"/>
    </source>
</evidence>
<dbReference type="GO" id="GO:0030500">
    <property type="term" value="P:regulation of bone mineralization"/>
    <property type="evidence" value="ECO:0007669"/>
    <property type="project" value="TreeGrafter"/>
</dbReference>
<dbReference type="Gene3D" id="1.10.246.10">
    <property type="match status" value="3"/>
</dbReference>
<comment type="caution">
    <text evidence="5">The sequence shown here is derived from an EMBL/GenBank/DDBJ whole genome shotgun (WGS) entry which is preliminary data.</text>
</comment>
<dbReference type="GO" id="GO:0007165">
    <property type="term" value="P:signal transduction"/>
    <property type="evidence" value="ECO:0007669"/>
    <property type="project" value="InterPro"/>
</dbReference>
<evidence type="ECO:0000313" key="5">
    <source>
        <dbReference type="EMBL" id="DBA14069.1"/>
    </source>
</evidence>
<dbReference type="PANTHER" id="PTHR16776">
    <property type="entry name" value="EXTRACELLULAR MATRIX PROTEIN 1"/>
    <property type="match status" value="1"/>
</dbReference>
<sequence length="452" mass="51463">MIPCVLWILSGLLCLACAEQDVPMADDYNMYQREIDLSIPFEQREVNPPLLIHGEPIFSPRGRRPSSVVNNNLNDFPPGKPTRANIGNICRKTRTVVTYGAEHLPQTGFSHLSRQGDAINSVEEGYARCCAQSEKLRCALDVWKNGMDKFCTNEFSVKTRHYHCCKKSDVERESCFTNDAPNPNYISSAPLLEAGSADIPSVPGPRSMKLCSLHSKCSDNPEEKYRLSDLAFPPGEPKSSNIQNICKLRKFRPLYTDNVLPKSGFGHYVRRAKAIYRAESEFKKCCKTEDVTCAHRGWQKALSKFCDKEQEVKTKHYECCKKKDQASMFRCFASEAPFPEYDKEVETLNFSNITESILEKVCTESKLITKQKQLPLLISGLKDSCCSVPQDKRLPCAQEQKENFMKTLCGPKKDSWKDTQKCCSKDELEREECFDFYLQNISMALSHRIQTE</sequence>
<name>A0AAV2ZE33_PYXAD</name>
<evidence type="ECO:0000256" key="4">
    <source>
        <dbReference type="SAM" id="SignalP"/>
    </source>
</evidence>
<evidence type="ECO:0000313" key="6">
    <source>
        <dbReference type="Proteomes" id="UP001181693"/>
    </source>
</evidence>
<dbReference type="AlphaFoldDB" id="A0AAV2ZE33"/>
<dbReference type="PANTHER" id="PTHR16776:SF3">
    <property type="entry name" value="EXTRACELLULAR MATRIX PROTEIN 1"/>
    <property type="match status" value="1"/>
</dbReference>
<reference evidence="5" key="1">
    <citation type="thesis" date="2020" institute="ProQuest LLC" country="789 East Eisenhower Parkway, Ann Arbor, MI, USA">
        <title>Comparative Genomics and Chromosome Evolution.</title>
        <authorList>
            <person name="Mudd A.B."/>
        </authorList>
    </citation>
    <scope>NUCLEOTIDE SEQUENCE</scope>
    <source>
        <strain evidence="5">1538</strain>
        <tissue evidence="5">Blood</tissue>
    </source>
</reference>
<feature type="signal peptide" evidence="4">
    <location>
        <begin position="1"/>
        <end position="18"/>
    </location>
</feature>
<evidence type="ECO:0000256" key="3">
    <source>
        <dbReference type="ARBA" id="ARBA00022737"/>
    </source>
</evidence>
<keyword evidence="4" id="KW-0732">Signal</keyword>
<organism evidence="5 6">
    <name type="scientific">Pyxicephalus adspersus</name>
    <name type="common">African bullfrog</name>
    <dbReference type="NCBI Taxonomy" id="30357"/>
    <lineage>
        <taxon>Eukaryota</taxon>
        <taxon>Metazoa</taxon>
        <taxon>Chordata</taxon>
        <taxon>Craniata</taxon>
        <taxon>Vertebrata</taxon>
        <taxon>Euteleostomi</taxon>
        <taxon>Amphibia</taxon>
        <taxon>Batrachia</taxon>
        <taxon>Anura</taxon>
        <taxon>Neobatrachia</taxon>
        <taxon>Ranoidea</taxon>
        <taxon>Pyxicephalidae</taxon>
        <taxon>Pyxicephalinae</taxon>
        <taxon>Pyxicephalus</taxon>
    </lineage>
</organism>
<comment type="subcellular location">
    <subcellularLocation>
        <location evidence="1">Secreted</location>
    </subcellularLocation>
</comment>
<gene>
    <name evidence="5" type="ORF">GDO54_005086</name>
</gene>
<dbReference type="SUPFAM" id="SSF48552">
    <property type="entry name" value="Serum albumin-like"/>
    <property type="match status" value="3"/>
</dbReference>
<keyword evidence="6" id="KW-1185">Reference proteome</keyword>